<dbReference type="RefSeq" id="WP_151022369.1">
    <property type="nucleotide sequence ID" value="NZ_BAAAEB010000068.1"/>
</dbReference>
<gene>
    <name evidence="1" type="ORF">HLB16_14410</name>
</gene>
<evidence type="ECO:0000313" key="1">
    <source>
        <dbReference type="EMBL" id="NNH12066.1"/>
    </source>
</evidence>
<organism evidence="1 2">
    <name type="scientific">Cupriavidus gilardii</name>
    <dbReference type="NCBI Taxonomy" id="82541"/>
    <lineage>
        <taxon>Bacteria</taxon>
        <taxon>Pseudomonadati</taxon>
        <taxon>Pseudomonadota</taxon>
        <taxon>Betaproteobacteria</taxon>
        <taxon>Burkholderiales</taxon>
        <taxon>Burkholderiaceae</taxon>
        <taxon>Cupriavidus</taxon>
    </lineage>
</organism>
<dbReference type="GO" id="GO:0003677">
    <property type="term" value="F:DNA binding"/>
    <property type="evidence" value="ECO:0007669"/>
    <property type="project" value="InterPro"/>
</dbReference>
<comment type="caution">
    <text evidence="1">The sequence shown here is derived from an EMBL/GenBank/DDBJ whole genome shotgun (WGS) entry which is preliminary data.</text>
</comment>
<evidence type="ECO:0000313" key="2">
    <source>
        <dbReference type="Proteomes" id="UP000542973"/>
    </source>
</evidence>
<dbReference type="SUPFAM" id="SSF47413">
    <property type="entry name" value="lambda repressor-like DNA-binding domains"/>
    <property type="match status" value="1"/>
</dbReference>
<protein>
    <submittedName>
        <fullName evidence="1">Helix-turn-helix transcriptional regulator</fullName>
    </submittedName>
</protein>
<dbReference type="CDD" id="cd00093">
    <property type="entry name" value="HTH_XRE"/>
    <property type="match status" value="1"/>
</dbReference>
<reference evidence="1 2" key="1">
    <citation type="submission" date="2020-05" db="EMBL/GenBank/DDBJ databases">
        <title>MicrobeNet Type strains.</title>
        <authorList>
            <person name="Nicholson A.C."/>
        </authorList>
    </citation>
    <scope>NUCLEOTIDE SEQUENCE [LARGE SCALE GENOMIC DNA]</scope>
    <source>
        <strain evidence="1 2">ATCC 700815</strain>
    </source>
</reference>
<dbReference type="AlphaFoldDB" id="A0A849BCI6"/>
<dbReference type="InterPro" id="IPR010982">
    <property type="entry name" value="Lambda_DNA-bd_dom_sf"/>
</dbReference>
<accession>A0A849BCI6</accession>
<dbReference type="Proteomes" id="UP000542973">
    <property type="component" value="Unassembled WGS sequence"/>
</dbReference>
<sequence>MKTITYDHTKWKLVPVEPTPEMIVIADRTFATPGSSTRARYGAMLAVAPEAPERQEPASPDERIQALFRSRLTPYGMLIRALRIVAGSSLYEMAVSMDKSPAELSAIEMGRKPATPELASLTAKFFADKGIHGTQAALMVAVEASKGEKG</sequence>
<proteinExistence type="predicted"/>
<name>A0A849BCI6_9BURK</name>
<dbReference type="EMBL" id="JABEMD010000023">
    <property type="protein sequence ID" value="NNH12066.1"/>
    <property type="molecule type" value="Genomic_DNA"/>
</dbReference>
<dbReference type="InterPro" id="IPR001387">
    <property type="entry name" value="Cro/C1-type_HTH"/>
</dbReference>